<keyword evidence="3" id="KW-1185">Reference proteome</keyword>
<dbReference type="Proteomes" id="UP000821866">
    <property type="component" value="Chromosome 3"/>
</dbReference>
<evidence type="ECO:0000259" key="1">
    <source>
        <dbReference type="Pfam" id="PF03184"/>
    </source>
</evidence>
<evidence type="ECO:0000313" key="3">
    <source>
        <dbReference type="Proteomes" id="UP000821866"/>
    </source>
</evidence>
<evidence type="ECO:0000313" key="2">
    <source>
        <dbReference type="EMBL" id="KAH8031757.1"/>
    </source>
</evidence>
<reference evidence="2" key="2">
    <citation type="submission" date="2021-09" db="EMBL/GenBank/DDBJ databases">
        <authorList>
            <person name="Jia N."/>
            <person name="Wang J."/>
            <person name="Shi W."/>
            <person name="Du L."/>
            <person name="Sun Y."/>
            <person name="Zhan W."/>
            <person name="Jiang J."/>
            <person name="Wang Q."/>
            <person name="Zhang B."/>
            <person name="Ji P."/>
            <person name="Sakyi L.B."/>
            <person name="Cui X."/>
            <person name="Yuan T."/>
            <person name="Jiang B."/>
            <person name="Yang W."/>
            <person name="Lam T.T.-Y."/>
            <person name="Chang Q."/>
            <person name="Ding S."/>
            <person name="Wang X."/>
            <person name="Zhu J."/>
            <person name="Ruan X."/>
            <person name="Zhao L."/>
            <person name="Wei J."/>
            <person name="Que T."/>
            <person name="Du C."/>
            <person name="Cheng J."/>
            <person name="Dai P."/>
            <person name="Han X."/>
            <person name="Huang E."/>
            <person name="Gao Y."/>
            <person name="Liu J."/>
            <person name="Shao H."/>
            <person name="Ye R."/>
            <person name="Li L."/>
            <person name="Wei W."/>
            <person name="Wang X."/>
            <person name="Wang C."/>
            <person name="Huo Q."/>
            <person name="Li W."/>
            <person name="Guo W."/>
            <person name="Chen H."/>
            <person name="Chen S."/>
            <person name="Zhou L."/>
            <person name="Zhou L."/>
            <person name="Ni X."/>
            <person name="Tian J."/>
            <person name="Zhou Y."/>
            <person name="Sheng Y."/>
            <person name="Liu T."/>
            <person name="Pan Y."/>
            <person name="Xia L."/>
            <person name="Li J."/>
            <person name="Zhao F."/>
            <person name="Cao W."/>
        </authorList>
    </citation>
    <scope>NUCLEOTIDE SEQUENCE</scope>
    <source>
        <strain evidence="2">Rmic-2018</strain>
        <tissue evidence="2">Larvae</tissue>
    </source>
</reference>
<comment type="caution">
    <text evidence="2">The sequence shown here is derived from an EMBL/GenBank/DDBJ whole genome shotgun (WGS) entry which is preliminary data.</text>
</comment>
<proteinExistence type="predicted"/>
<feature type="domain" description="DDE-1" evidence="1">
    <location>
        <begin position="11"/>
        <end position="91"/>
    </location>
</feature>
<organism evidence="2 3">
    <name type="scientific">Rhipicephalus microplus</name>
    <name type="common">Cattle tick</name>
    <name type="synonym">Boophilus microplus</name>
    <dbReference type="NCBI Taxonomy" id="6941"/>
    <lineage>
        <taxon>Eukaryota</taxon>
        <taxon>Metazoa</taxon>
        <taxon>Ecdysozoa</taxon>
        <taxon>Arthropoda</taxon>
        <taxon>Chelicerata</taxon>
        <taxon>Arachnida</taxon>
        <taxon>Acari</taxon>
        <taxon>Parasitiformes</taxon>
        <taxon>Ixodida</taxon>
        <taxon>Ixodoidea</taxon>
        <taxon>Ixodidae</taxon>
        <taxon>Rhipicephalinae</taxon>
        <taxon>Rhipicephalus</taxon>
        <taxon>Boophilus</taxon>
    </lineage>
</organism>
<accession>A0A9J6ECE9</accession>
<name>A0A9J6ECE9_RHIMP</name>
<sequence length="139" mass="15868">MIIDNVSARIINERLTNVCPEFLPFNCTFVLQPIDQEIIRSVKAHFRKCLVQRVLINLQLQQSTVINVRQAAEMLPGAEWRVTSTTVQRCWWKAGLMHTSEKPKDAGQPCNDDQAEEGNPGELWIEETDLLAMDSVLFD</sequence>
<reference evidence="2" key="1">
    <citation type="journal article" date="2020" name="Cell">
        <title>Large-Scale Comparative Analyses of Tick Genomes Elucidate Their Genetic Diversity and Vector Capacities.</title>
        <authorList>
            <consortium name="Tick Genome and Microbiome Consortium (TIGMIC)"/>
            <person name="Jia N."/>
            <person name="Wang J."/>
            <person name="Shi W."/>
            <person name="Du L."/>
            <person name="Sun Y."/>
            <person name="Zhan W."/>
            <person name="Jiang J.F."/>
            <person name="Wang Q."/>
            <person name="Zhang B."/>
            <person name="Ji P."/>
            <person name="Bell-Sakyi L."/>
            <person name="Cui X.M."/>
            <person name="Yuan T.T."/>
            <person name="Jiang B.G."/>
            <person name="Yang W.F."/>
            <person name="Lam T.T."/>
            <person name="Chang Q.C."/>
            <person name="Ding S.J."/>
            <person name="Wang X.J."/>
            <person name="Zhu J.G."/>
            <person name="Ruan X.D."/>
            <person name="Zhao L."/>
            <person name="Wei J.T."/>
            <person name="Ye R.Z."/>
            <person name="Que T.C."/>
            <person name="Du C.H."/>
            <person name="Zhou Y.H."/>
            <person name="Cheng J.X."/>
            <person name="Dai P.F."/>
            <person name="Guo W.B."/>
            <person name="Han X.H."/>
            <person name="Huang E.J."/>
            <person name="Li L.F."/>
            <person name="Wei W."/>
            <person name="Gao Y.C."/>
            <person name="Liu J.Z."/>
            <person name="Shao H.Z."/>
            <person name="Wang X."/>
            <person name="Wang C.C."/>
            <person name="Yang T.C."/>
            <person name="Huo Q.B."/>
            <person name="Li W."/>
            <person name="Chen H.Y."/>
            <person name="Chen S.E."/>
            <person name="Zhou L.G."/>
            <person name="Ni X.B."/>
            <person name="Tian J.H."/>
            <person name="Sheng Y."/>
            <person name="Liu T."/>
            <person name="Pan Y.S."/>
            <person name="Xia L.Y."/>
            <person name="Li J."/>
            <person name="Zhao F."/>
            <person name="Cao W.C."/>
        </authorList>
    </citation>
    <scope>NUCLEOTIDE SEQUENCE</scope>
    <source>
        <strain evidence="2">Rmic-2018</strain>
    </source>
</reference>
<gene>
    <name evidence="2" type="ORF">HPB51_020828</name>
</gene>
<protein>
    <recommendedName>
        <fullName evidence="1">DDE-1 domain-containing protein</fullName>
    </recommendedName>
</protein>
<dbReference type="AlphaFoldDB" id="A0A9J6ECE9"/>
<dbReference type="Pfam" id="PF03184">
    <property type="entry name" value="DDE_1"/>
    <property type="match status" value="1"/>
</dbReference>
<dbReference type="GO" id="GO:0003676">
    <property type="term" value="F:nucleic acid binding"/>
    <property type="evidence" value="ECO:0007669"/>
    <property type="project" value="InterPro"/>
</dbReference>
<dbReference type="EMBL" id="JABSTU010000005">
    <property type="protein sequence ID" value="KAH8031757.1"/>
    <property type="molecule type" value="Genomic_DNA"/>
</dbReference>
<dbReference type="InterPro" id="IPR004875">
    <property type="entry name" value="DDE_SF_endonuclease_dom"/>
</dbReference>